<dbReference type="InterPro" id="IPR019787">
    <property type="entry name" value="Znf_PHD-finger"/>
</dbReference>
<dbReference type="Proteomes" id="UP000314982">
    <property type="component" value="Unassembled WGS sequence"/>
</dbReference>
<dbReference type="Pfam" id="PF02928">
    <property type="entry name" value="zf-C5HC2"/>
    <property type="match status" value="1"/>
</dbReference>
<evidence type="ECO:0000256" key="6">
    <source>
        <dbReference type="ARBA" id="ARBA00022737"/>
    </source>
</evidence>
<dbReference type="SUPFAM" id="SSF46774">
    <property type="entry name" value="ARID-like"/>
    <property type="match status" value="1"/>
</dbReference>
<dbReference type="GeneTree" id="ENSGT00940000157076"/>
<dbReference type="InterPro" id="IPR001606">
    <property type="entry name" value="ARID_dom"/>
</dbReference>
<keyword evidence="5" id="KW-0479">Metal-binding</keyword>
<sequence length="728" mass="83606">MTQPRPDEFKPPPECPVFEPSWEEFADPFAFINKIRPIAEKTGICKVRPPPGWQPPFACNVDRLHFTPRIQRLNELEAQTRVKLNFLDKIAKFWELQGCSLKIPHVERKILDLYQLNKNVADEGGFDIVCRDRRWTAIALKMGFAPGKAVGSHLRSHYERILYPYNLFQSGANLLVSWTNARTLMVNLSVSVHIFISCVLTVVKRMLLSGTTGTKPFLRSVLGSDEDRLLLCDGCDDSYHTFCLIPPLNDVPKGDWRCPKCLAQECSKPQEAFGFEQAYRDYSLRAFGEMADSFKSDYFNMPVHMVPTELVEKEFWRLVSTIEEDVTVEYGADIASKEFGSGFPIRNGRFKVSEKDEMYLKCGWNLNNMAMMDPSVLTHVTADICGMTLPWLYVGMCFSSFCWHIEDHWSYSINYLHWGEPKTWYGAPGFAAEQLEAVMKKLAPELFQIQPDLLHQLVTIMNPNTLMSHGVPIYRTNQCAGEFVITFPRAYHSGFNQGFNFAEAVNFCTVDWMALGRQCVDHYRLLHRYCVFSHDEMICQMASKANSLDVVLASAVQKDMKDMIREEQDLRDKVHKMGVLHCEQAEYNLLQDDERQCAKCRTTCYLSAITCPCSPGRLVCLHHIQDLCSCSLTNYTLKFTLDDLYPMMNAVKQRAEFYDEWASHVTETLEAKLDKKKSLSVFRSLINKSELKMFPDNDLLRQLRLVTQDAEKCSSVAQQLLNGKRQTR</sequence>
<evidence type="ECO:0000259" key="16">
    <source>
        <dbReference type="PROSITE" id="PS51183"/>
    </source>
</evidence>
<dbReference type="GO" id="GO:0034647">
    <property type="term" value="F:histone H3K4me/H3K4me2/H3K4me3 demethylase activity"/>
    <property type="evidence" value="ECO:0007669"/>
    <property type="project" value="UniProtKB-EC"/>
</dbReference>
<feature type="domain" description="JmjN" evidence="16">
    <location>
        <begin position="15"/>
        <end position="56"/>
    </location>
</feature>
<evidence type="ECO:0000259" key="17">
    <source>
        <dbReference type="PROSITE" id="PS51184"/>
    </source>
</evidence>
<dbReference type="GO" id="GO:0003677">
    <property type="term" value="F:DNA binding"/>
    <property type="evidence" value="ECO:0007669"/>
    <property type="project" value="InterPro"/>
</dbReference>
<proteinExistence type="inferred from homology"/>
<dbReference type="Pfam" id="PF08429">
    <property type="entry name" value="PLU-1"/>
    <property type="match status" value="1"/>
</dbReference>
<dbReference type="EC" id="1.14.11.67" evidence="4"/>
<evidence type="ECO:0000256" key="8">
    <source>
        <dbReference type="ARBA" id="ARBA00022833"/>
    </source>
</evidence>
<evidence type="ECO:0000256" key="1">
    <source>
        <dbReference type="ARBA" id="ARBA00001954"/>
    </source>
</evidence>
<dbReference type="InterPro" id="IPR013083">
    <property type="entry name" value="Znf_RING/FYVE/PHD"/>
</dbReference>
<evidence type="ECO:0000313" key="19">
    <source>
        <dbReference type="Proteomes" id="UP000314982"/>
    </source>
</evidence>
<keyword evidence="6" id="KW-0677">Repeat</keyword>
<dbReference type="PANTHER" id="PTHR10694:SF3">
    <property type="entry name" value="LYSINE-SPECIFIC DEMETHYLASE 5B"/>
    <property type="match status" value="1"/>
</dbReference>
<dbReference type="Gene3D" id="3.30.40.10">
    <property type="entry name" value="Zinc/RING finger domain, C3HC4 (zinc finger)"/>
    <property type="match status" value="1"/>
</dbReference>
<dbReference type="Pfam" id="PF02375">
    <property type="entry name" value="JmjN"/>
    <property type="match status" value="1"/>
</dbReference>
<feature type="domain" description="ARID" evidence="15">
    <location>
        <begin position="80"/>
        <end position="170"/>
    </location>
</feature>
<comment type="cofactor">
    <cofactor evidence="1">
        <name>Fe(2+)</name>
        <dbReference type="ChEBI" id="CHEBI:29033"/>
    </cofactor>
</comment>
<keyword evidence="8" id="KW-0862">Zinc</keyword>
<evidence type="ECO:0000256" key="5">
    <source>
        <dbReference type="ARBA" id="ARBA00022723"/>
    </source>
</evidence>
<dbReference type="SMART" id="SM01014">
    <property type="entry name" value="ARID"/>
    <property type="match status" value="1"/>
</dbReference>
<dbReference type="Pfam" id="PF00628">
    <property type="entry name" value="PHD"/>
    <property type="match status" value="1"/>
</dbReference>
<protein>
    <recommendedName>
        <fullName evidence="4">[histone H3]-trimethyl-L-lysine(4) demethylase</fullName>
        <ecNumber evidence="4">1.14.11.67</ecNumber>
    </recommendedName>
</protein>
<evidence type="ECO:0000259" key="15">
    <source>
        <dbReference type="PROSITE" id="PS51011"/>
    </source>
</evidence>
<comment type="catalytic activity">
    <reaction evidence="14">
        <text>N(6),N(6),N(6)-trimethyl-L-lysyl(4)-[histone H3] + 3 2-oxoglutarate + 3 O2 = L-lysyl(4)-[histone H3] + 3 formaldehyde + 3 succinate + 3 CO2</text>
        <dbReference type="Rhea" id="RHEA:60208"/>
        <dbReference type="Rhea" id="RHEA-COMP:15537"/>
        <dbReference type="Rhea" id="RHEA-COMP:15547"/>
        <dbReference type="ChEBI" id="CHEBI:15379"/>
        <dbReference type="ChEBI" id="CHEBI:16526"/>
        <dbReference type="ChEBI" id="CHEBI:16810"/>
        <dbReference type="ChEBI" id="CHEBI:16842"/>
        <dbReference type="ChEBI" id="CHEBI:29969"/>
        <dbReference type="ChEBI" id="CHEBI:30031"/>
        <dbReference type="ChEBI" id="CHEBI:61961"/>
        <dbReference type="EC" id="1.14.11.67"/>
    </reaction>
</comment>
<comment type="subcellular location">
    <subcellularLocation>
        <location evidence="2">Nucleus</location>
    </subcellularLocation>
</comment>
<dbReference type="SUPFAM" id="SSF51197">
    <property type="entry name" value="Clavaminate synthase-like"/>
    <property type="match status" value="1"/>
</dbReference>
<evidence type="ECO:0000256" key="7">
    <source>
        <dbReference type="ARBA" id="ARBA00022771"/>
    </source>
</evidence>
<keyword evidence="12" id="KW-0408">Iron</keyword>
<evidence type="ECO:0000256" key="14">
    <source>
        <dbReference type="ARBA" id="ARBA00048734"/>
    </source>
</evidence>
<dbReference type="PANTHER" id="PTHR10694">
    <property type="entry name" value="LYSINE-SPECIFIC DEMETHYLASE"/>
    <property type="match status" value="1"/>
</dbReference>
<reference evidence="18" key="3">
    <citation type="submission" date="2025-09" db="UniProtKB">
        <authorList>
            <consortium name="Ensembl"/>
        </authorList>
    </citation>
    <scope>IDENTIFICATION</scope>
</reference>
<dbReference type="InterPro" id="IPR036431">
    <property type="entry name" value="ARID_dom_sf"/>
</dbReference>
<dbReference type="InterPro" id="IPR047978">
    <property type="entry name" value="KDM5B_PHD1"/>
</dbReference>
<dbReference type="PROSITE" id="PS51011">
    <property type="entry name" value="ARID"/>
    <property type="match status" value="1"/>
</dbReference>
<dbReference type="PROSITE" id="PS51184">
    <property type="entry name" value="JMJC"/>
    <property type="match status" value="1"/>
</dbReference>
<keyword evidence="9" id="KW-0156">Chromatin regulator</keyword>
<dbReference type="InterPro" id="IPR001965">
    <property type="entry name" value="Znf_PHD"/>
</dbReference>
<keyword evidence="11" id="KW-0560">Oxidoreductase</keyword>
<dbReference type="Pfam" id="PF02373">
    <property type="entry name" value="JmjC"/>
    <property type="match status" value="1"/>
</dbReference>
<dbReference type="CDD" id="cd15603">
    <property type="entry name" value="PHD1_KDM5B"/>
    <property type="match status" value="1"/>
</dbReference>
<dbReference type="InterPro" id="IPR013637">
    <property type="entry name" value="Lys_sp_deMease-like_dom"/>
</dbReference>
<evidence type="ECO:0000256" key="13">
    <source>
        <dbReference type="ARBA" id="ARBA00023242"/>
    </source>
</evidence>
<keyword evidence="19" id="KW-1185">Reference proteome</keyword>
<dbReference type="InterPro" id="IPR003349">
    <property type="entry name" value="JmjN"/>
</dbReference>
<dbReference type="FunFam" id="2.60.120.650:FF:000020">
    <property type="entry name" value="Lysine (K)-specific demethylase 5Bb"/>
    <property type="match status" value="1"/>
</dbReference>
<dbReference type="GO" id="GO:0005634">
    <property type="term" value="C:nucleus"/>
    <property type="evidence" value="ECO:0007669"/>
    <property type="project" value="UniProtKB-SubCell"/>
</dbReference>
<evidence type="ECO:0000313" key="18">
    <source>
        <dbReference type="Ensembl" id="ENSHHUP00000015269.1"/>
    </source>
</evidence>
<dbReference type="GO" id="GO:0008270">
    <property type="term" value="F:zinc ion binding"/>
    <property type="evidence" value="ECO:0007669"/>
    <property type="project" value="UniProtKB-KW"/>
</dbReference>
<comment type="similarity">
    <text evidence="3">Belongs to the JARID1 histone demethylase family.</text>
</comment>
<dbReference type="Gene3D" id="2.60.120.650">
    <property type="entry name" value="Cupin"/>
    <property type="match status" value="1"/>
</dbReference>
<dbReference type="SMART" id="SM00545">
    <property type="entry name" value="JmjN"/>
    <property type="match status" value="1"/>
</dbReference>
<evidence type="ECO:0000256" key="11">
    <source>
        <dbReference type="ARBA" id="ARBA00023002"/>
    </source>
</evidence>
<dbReference type="SMART" id="SM00249">
    <property type="entry name" value="PHD"/>
    <property type="match status" value="1"/>
</dbReference>
<name>A0A4W5KVU5_9TELE</name>
<dbReference type="InterPro" id="IPR048615">
    <property type="entry name" value="KDM5_C-hel"/>
</dbReference>
<evidence type="ECO:0000256" key="4">
    <source>
        <dbReference type="ARBA" id="ARBA00012902"/>
    </source>
</evidence>
<dbReference type="AlphaFoldDB" id="A0A4W5KVU5"/>
<dbReference type="GO" id="GO:0006355">
    <property type="term" value="P:regulation of DNA-templated transcription"/>
    <property type="evidence" value="ECO:0007669"/>
    <property type="project" value="TreeGrafter"/>
</dbReference>
<evidence type="ECO:0000256" key="2">
    <source>
        <dbReference type="ARBA" id="ARBA00004123"/>
    </source>
</evidence>
<dbReference type="SUPFAM" id="SSF57903">
    <property type="entry name" value="FYVE/PHD zinc finger"/>
    <property type="match status" value="1"/>
</dbReference>
<dbReference type="PROSITE" id="PS51183">
    <property type="entry name" value="JMJN"/>
    <property type="match status" value="1"/>
</dbReference>
<dbReference type="FunFam" id="2.60.120.650:FF:000035">
    <property type="entry name" value="PHD transcription factor Rum1"/>
    <property type="match status" value="1"/>
</dbReference>
<dbReference type="Ensembl" id="ENSHHUT00000015806.1">
    <property type="protein sequence ID" value="ENSHHUP00000015269.1"/>
    <property type="gene ID" value="ENSHHUG00000009273.1"/>
</dbReference>
<evidence type="ECO:0000256" key="10">
    <source>
        <dbReference type="ARBA" id="ARBA00022964"/>
    </source>
</evidence>
<keyword evidence="10" id="KW-0223">Dioxygenase</keyword>
<keyword evidence="13" id="KW-0539">Nucleus</keyword>
<dbReference type="GO" id="GO:0000785">
    <property type="term" value="C:chromatin"/>
    <property type="evidence" value="ECO:0007669"/>
    <property type="project" value="TreeGrafter"/>
</dbReference>
<dbReference type="InterPro" id="IPR011011">
    <property type="entry name" value="Znf_FYVE_PHD"/>
</dbReference>
<dbReference type="SMART" id="SM00501">
    <property type="entry name" value="BRIGHT"/>
    <property type="match status" value="1"/>
</dbReference>
<reference evidence="18" key="2">
    <citation type="submission" date="2025-08" db="UniProtKB">
        <authorList>
            <consortium name="Ensembl"/>
        </authorList>
    </citation>
    <scope>IDENTIFICATION</scope>
</reference>
<evidence type="ECO:0000256" key="9">
    <source>
        <dbReference type="ARBA" id="ARBA00022853"/>
    </source>
</evidence>
<dbReference type="Pfam" id="PF01388">
    <property type="entry name" value="ARID"/>
    <property type="match status" value="1"/>
</dbReference>
<accession>A0A4W5KVU5</accession>
<evidence type="ECO:0000256" key="12">
    <source>
        <dbReference type="ARBA" id="ARBA00023004"/>
    </source>
</evidence>
<keyword evidence="7" id="KW-0863">Zinc-finger</keyword>
<dbReference type="InterPro" id="IPR003347">
    <property type="entry name" value="JmjC_dom"/>
</dbReference>
<dbReference type="FunFam" id="1.10.150.60:FF:000001">
    <property type="entry name" value="Putative lysine-specific demethylase 5b"/>
    <property type="match status" value="1"/>
</dbReference>
<reference evidence="19" key="1">
    <citation type="submission" date="2018-06" db="EMBL/GenBank/DDBJ databases">
        <title>Genome assembly of Danube salmon.</title>
        <authorList>
            <person name="Macqueen D.J."/>
            <person name="Gundappa M.K."/>
        </authorList>
    </citation>
    <scope>NUCLEOTIDE SEQUENCE [LARGE SCALE GENOMIC DNA]</scope>
</reference>
<dbReference type="Gene3D" id="1.10.150.60">
    <property type="entry name" value="ARID DNA-binding domain"/>
    <property type="match status" value="1"/>
</dbReference>
<organism evidence="18 19">
    <name type="scientific">Hucho hucho</name>
    <name type="common">huchen</name>
    <dbReference type="NCBI Taxonomy" id="62062"/>
    <lineage>
        <taxon>Eukaryota</taxon>
        <taxon>Metazoa</taxon>
        <taxon>Chordata</taxon>
        <taxon>Craniata</taxon>
        <taxon>Vertebrata</taxon>
        <taxon>Euteleostomi</taxon>
        <taxon>Actinopterygii</taxon>
        <taxon>Neopterygii</taxon>
        <taxon>Teleostei</taxon>
        <taxon>Protacanthopterygii</taxon>
        <taxon>Salmoniformes</taxon>
        <taxon>Salmonidae</taxon>
        <taxon>Salmoninae</taxon>
        <taxon>Hucho</taxon>
    </lineage>
</organism>
<dbReference type="InterPro" id="IPR004198">
    <property type="entry name" value="Znf_C5HC2"/>
</dbReference>
<feature type="domain" description="JmjC" evidence="17">
    <location>
        <begin position="358"/>
        <end position="524"/>
    </location>
</feature>
<evidence type="ECO:0000256" key="3">
    <source>
        <dbReference type="ARBA" id="ARBA00006801"/>
    </source>
</evidence>
<dbReference type="Pfam" id="PF21323">
    <property type="entry name" value="KDM5_C-hel"/>
    <property type="match status" value="1"/>
</dbReference>
<dbReference type="SMART" id="SM00558">
    <property type="entry name" value="JmjC"/>
    <property type="match status" value="1"/>
</dbReference>